<evidence type="ECO:0000256" key="3">
    <source>
        <dbReference type="SAM" id="SignalP"/>
    </source>
</evidence>
<proteinExistence type="predicted"/>
<evidence type="ECO:0000256" key="1">
    <source>
        <dbReference type="ARBA" id="ARBA00022729"/>
    </source>
</evidence>
<gene>
    <name evidence="5" type="ORF">NBG4_480018</name>
</gene>
<keyword evidence="1 3" id="KW-0732">Signal</keyword>
<name>A0A2U3QIK4_9BACT</name>
<protein>
    <recommendedName>
        <fullName evidence="4">Cytochrome c7-like domain-containing protein</fullName>
    </recommendedName>
</protein>
<keyword evidence="2" id="KW-0812">Transmembrane</keyword>
<dbReference type="AlphaFoldDB" id="A0A2U3QIK4"/>
<evidence type="ECO:0000313" key="6">
    <source>
        <dbReference type="Proteomes" id="UP000245125"/>
    </source>
</evidence>
<feature type="signal peptide" evidence="3">
    <location>
        <begin position="1"/>
        <end position="26"/>
    </location>
</feature>
<dbReference type="InterPro" id="IPR036280">
    <property type="entry name" value="Multihaem_cyt_sf"/>
</dbReference>
<organism evidence="5 6">
    <name type="scientific">Candidatus Sulfobium mesophilum</name>
    <dbReference type="NCBI Taxonomy" id="2016548"/>
    <lineage>
        <taxon>Bacteria</taxon>
        <taxon>Pseudomonadati</taxon>
        <taxon>Nitrospirota</taxon>
        <taxon>Nitrospiria</taxon>
        <taxon>Nitrospirales</taxon>
        <taxon>Nitrospiraceae</taxon>
        <taxon>Candidatus Sulfobium</taxon>
    </lineage>
</organism>
<dbReference type="Proteomes" id="UP000245125">
    <property type="component" value="Unassembled WGS sequence"/>
</dbReference>
<keyword evidence="2" id="KW-1133">Transmembrane helix</keyword>
<evidence type="ECO:0000256" key="2">
    <source>
        <dbReference type="SAM" id="Phobius"/>
    </source>
</evidence>
<feature type="transmembrane region" description="Helical" evidence="2">
    <location>
        <begin position="274"/>
        <end position="295"/>
    </location>
</feature>
<feature type="chain" id="PRO_5015539695" description="Cytochrome c7-like domain-containing protein" evidence="3">
    <location>
        <begin position="27"/>
        <end position="309"/>
    </location>
</feature>
<dbReference type="Pfam" id="PF14522">
    <property type="entry name" value="Cytochrome_C7"/>
    <property type="match status" value="1"/>
</dbReference>
<accession>A0A2U3QIK4</accession>
<dbReference type="OrthoDB" id="9814800at2"/>
<keyword evidence="2" id="KW-0472">Membrane</keyword>
<dbReference type="InterPro" id="IPR051829">
    <property type="entry name" value="Multiheme_Cytochr_ET"/>
</dbReference>
<keyword evidence="6" id="KW-1185">Reference proteome</keyword>
<feature type="domain" description="Cytochrome c7-like" evidence="4">
    <location>
        <begin position="111"/>
        <end position="178"/>
    </location>
</feature>
<dbReference type="EMBL" id="OUUY01000095">
    <property type="protein sequence ID" value="SPQ01237.1"/>
    <property type="molecule type" value="Genomic_DNA"/>
</dbReference>
<dbReference type="PANTHER" id="PTHR35038">
    <property type="entry name" value="DISSIMILATORY SULFITE REDUCTASE SIRA"/>
    <property type="match status" value="1"/>
</dbReference>
<evidence type="ECO:0000313" key="5">
    <source>
        <dbReference type="EMBL" id="SPQ01237.1"/>
    </source>
</evidence>
<evidence type="ECO:0000259" key="4">
    <source>
        <dbReference type="Pfam" id="PF14522"/>
    </source>
</evidence>
<dbReference type="InterPro" id="IPR029467">
    <property type="entry name" value="Cyt_c7-like"/>
</dbReference>
<dbReference type="Gene3D" id="1.10.1130.10">
    <property type="entry name" value="Flavocytochrome C3, Chain A"/>
    <property type="match status" value="2"/>
</dbReference>
<reference evidence="6" key="1">
    <citation type="submission" date="2018-03" db="EMBL/GenBank/DDBJ databases">
        <authorList>
            <person name="Zecchin S."/>
        </authorList>
    </citation>
    <scope>NUCLEOTIDE SEQUENCE [LARGE SCALE GENOMIC DNA]</scope>
</reference>
<sequence length="309" mass="33909">MTYKKVIYCVLPLLVLALLLPVAASAQESASCLACHSSMKGRIKTTGGNLIELNVDSEQFQASVHGALACTDCHMKFTDNPHSSPEASVPQDVLSLSSKISKKYPVDPVAAAACGKCHGEIYQKVLKSVHGRNITEKHQTDGALCVDCHGSPHYILPVKNPASKVSREQQVETCGRCHGDKQIIEKYKLEENVMDSFKESFHGRKLHLGHTKVPVCASCHNSHDIRSKNDPNSPVFGNNRLQTCGKCHKGANEKFIPAITHKRPGPIPHYTEKALIFLVLGVFTFIISHVLLEAFSDIRDAIFRKGGHE</sequence>
<dbReference type="SUPFAM" id="SSF48695">
    <property type="entry name" value="Multiheme cytochromes"/>
    <property type="match status" value="1"/>
</dbReference>